<evidence type="ECO:0000256" key="2">
    <source>
        <dbReference type="ARBA" id="ARBA00022630"/>
    </source>
</evidence>
<comment type="caution">
    <text evidence="5">The sequence shown here is derived from an EMBL/GenBank/DDBJ whole genome shotgun (WGS) entry which is preliminary data.</text>
</comment>
<name>A0A2H0KPX9_9BACT</name>
<protein>
    <recommendedName>
        <fullName evidence="4">Flavin reductase like domain-containing protein</fullName>
    </recommendedName>
</protein>
<reference evidence="5 6" key="1">
    <citation type="submission" date="2017-09" db="EMBL/GenBank/DDBJ databases">
        <title>Depth-based differentiation of microbial function through sediment-hosted aquifers and enrichment of novel symbionts in the deep terrestrial subsurface.</title>
        <authorList>
            <person name="Probst A.J."/>
            <person name="Ladd B."/>
            <person name="Jarett J.K."/>
            <person name="Geller-Mcgrath D.E."/>
            <person name="Sieber C.M."/>
            <person name="Emerson J.B."/>
            <person name="Anantharaman K."/>
            <person name="Thomas B.C."/>
            <person name="Malmstrom R."/>
            <person name="Stieglmeier M."/>
            <person name="Klingl A."/>
            <person name="Woyke T."/>
            <person name="Ryan C.M."/>
            <person name="Banfield J.F."/>
        </authorList>
    </citation>
    <scope>NUCLEOTIDE SEQUENCE [LARGE SCALE GENOMIC DNA]</scope>
    <source>
        <strain evidence="5">CG11_big_fil_rev_8_21_14_0_20_35_14</strain>
    </source>
</reference>
<dbReference type="Gene3D" id="2.30.110.10">
    <property type="entry name" value="Electron Transport, Fmn-binding Protein, Chain A"/>
    <property type="match status" value="1"/>
</dbReference>
<dbReference type="PANTHER" id="PTHR43567:SF1">
    <property type="entry name" value="FLAVOREDOXIN"/>
    <property type="match status" value="1"/>
</dbReference>
<dbReference type="EMBL" id="PCVL01000028">
    <property type="protein sequence ID" value="PIQ72573.1"/>
    <property type="molecule type" value="Genomic_DNA"/>
</dbReference>
<dbReference type="Proteomes" id="UP000229570">
    <property type="component" value="Unassembled WGS sequence"/>
</dbReference>
<evidence type="ECO:0000313" key="6">
    <source>
        <dbReference type="Proteomes" id="UP000229570"/>
    </source>
</evidence>
<evidence type="ECO:0000259" key="4">
    <source>
        <dbReference type="SMART" id="SM00903"/>
    </source>
</evidence>
<accession>A0A2H0KPX9</accession>
<dbReference type="SMART" id="SM00903">
    <property type="entry name" value="Flavin_Reduct"/>
    <property type="match status" value="1"/>
</dbReference>
<dbReference type="PANTHER" id="PTHR43567">
    <property type="entry name" value="FLAVOREDOXIN-RELATED-RELATED"/>
    <property type="match status" value="1"/>
</dbReference>
<dbReference type="GO" id="GO:0010181">
    <property type="term" value="F:FMN binding"/>
    <property type="evidence" value="ECO:0007669"/>
    <property type="project" value="InterPro"/>
</dbReference>
<gene>
    <name evidence="5" type="ORF">COV86_02280</name>
</gene>
<dbReference type="SUPFAM" id="SSF50475">
    <property type="entry name" value="FMN-binding split barrel"/>
    <property type="match status" value="1"/>
</dbReference>
<sequence length="165" mass="19017">METSLFEEAVKKRYPEAVALIVCQDKDKINVTPIAWFTLCNSNPRCWAISLYYKHYSHQVISETKEFVLCLPSYSQKDDILYCGSVHGWNIDKLKNCKLKTVPSKKVRPPIIENSIACFECQVIKTLDTGDHTIFIGEVSASYISDKKDKVYNLGEKTLIEWKMR</sequence>
<proteinExistence type="inferred from homology"/>
<comment type="similarity">
    <text evidence="3">Belongs to the flavoredoxin family.</text>
</comment>
<evidence type="ECO:0000256" key="1">
    <source>
        <dbReference type="ARBA" id="ARBA00001917"/>
    </source>
</evidence>
<dbReference type="InterPro" id="IPR002563">
    <property type="entry name" value="Flavin_Rdtase-like_dom"/>
</dbReference>
<dbReference type="GO" id="GO:0016646">
    <property type="term" value="F:oxidoreductase activity, acting on the CH-NH group of donors, NAD or NADP as acceptor"/>
    <property type="evidence" value="ECO:0007669"/>
    <property type="project" value="UniProtKB-ARBA"/>
</dbReference>
<evidence type="ECO:0000256" key="3">
    <source>
        <dbReference type="ARBA" id="ARBA00038054"/>
    </source>
</evidence>
<dbReference type="InterPro" id="IPR012349">
    <property type="entry name" value="Split_barrel_FMN-bd"/>
</dbReference>
<feature type="domain" description="Flavin reductase like" evidence="4">
    <location>
        <begin position="13"/>
        <end position="154"/>
    </location>
</feature>
<keyword evidence="2" id="KW-0285">Flavoprotein</keyword>
<comment type="cofactor">
    <cofactor evidence="1">
        <name>FMN</name>
        <dbReference type="ChEBI" id="CHEBI:58210"/>
    </cofactor>
</comment>
<organism evidence="5 6">
    <name type="scientific">Candidatus Roizmanbacteria bacterium CG11_big_fil_rev_8_21_14_0_20_35_14</name>
    <dbReference type="NCBI Taxonomy" id="1974855"/>
    <lineage>
        <taxon>Bacteria</taxon>
        <taxon>Candidatus Roizmaniibacteriota</taxon>
    </lineage>
</organism>
<dbReference type="InterPro" id="IPR052174">
    <property type="entry name" value="Flavoredoxin"/>
</dbReference>
<dbReference type="AlphaFoldDB" id="A0A2H0KPX9"/>
<dbReference type="Pfam" id="PF01613">
    <property type="entry name" value="Flavin_Reduct"/>
    <property type="match status" value="1"/>
</dbReference>
<evidence type="ECO:0000313" key="5">
    <source>
        <dbReference type="EMBL" id="PIQ72573.1"/>
    </source>
</evidence>